<evidence type="ECO:0000313" key="2">
    <source>
        <dbReference type="Proteomes" id="UP000805193"/>
    </source>
</evidence>
<evidence type="ECO:0000313" key="1">
    <source>
        <dbReference type="EMBL" id="KAG0432505.1"/>
    </source>
</evidence>
<comment type="caution">
    <text evidence="1">The sequence shown here is derived from an EMBL/GenBank/DDBJ whole genome shotgun (WGS) entry which is preliminary data.</text>
</comment>
<feature type="non-terminal residue" evidence="1">
    <location>
        <position position="1"/>
    </location>
</feature>
<proteinExistence type="predicted"/>
<dbReference type="EMBL" id="JABSTQ010009146">
    <property type="protein sequence ID" value="KAG0432505.1"/>
    <property type="molecule type" value="Genomic_DNA"/>
</dbReference>
<gene>
    <name evidence="1" type="ORF">HPB47_020787</name>
</gene>
<name>A0AC60QEH5_IXOPE</name>
<keyword evidence="2" id="KW-1185">Reference proteome</keyword>
<dbReference type="Proteomes" id="UP000805193">
    <property type="component" value="Unassembled WGS sequence"/>
</dbReference>
<organism evidence="1 2">
    <name type="scientific">Ixodes persulcatus</name>
    <name type="common">Taiga tick</name>
    <dbReference type="NCBI Taxonomy" id="34615"/>
    <lineage>
        <taxon>Eukaryota</taxon>
        <taxon>Metazoa</taxon>
        <taxon>Ecdysozoa</taxon>
        <taxon>Arthropoda</taxon>
        <taxon>Chelicerata</taxon>
        <taxon>Arachnida</taxon>
        <taxon>Acari</taxon>
        <taxon>Parasitiformes</taxon>
        <taxon>Ixodida</taxon>
        <taxon>Ixodoidea</taxon>
        <taxon>Ixodidae</taxon>
        <taxon>Ixodinae</taxon>
        <taxon>Ixodes</taxon>
    </lineage>
</organism>
<protein>
    <submittedName>
        <fullName evidence="1">Uncharacterized protein</fullName>
    </submittedName>
</protein>
<accession>A0AC60QEH5</accession>
<sequence>GCIVGSEDSDSTMQLEFMDLQYPPALKTMHRESELHEFFKNLDKKKYGNLVDHALRLSSLFGSTFACDNPGRSKIESRNRTGATVRPALERARPGDPPLDELDVARSIKKQKPSVSAESRKSLAKLVSHAFPGRPCCAESRAPSSLFIQLARNSYAPFHLTMVCTEHHEPSQPIQR</sequence>
<reference evidence="1 2" key="1">
    <citation type="journal article" date="2020" name="Cell">
        <title>Large-Scale Comparative Analyses of Tick Genomes Elucidate Their Genetic Diversity and Vector Capacities.</title>
        <authorList>
            <consortium name="Tick Genome and Microbiome Consortium (TIGMIC)"/>
            <person name="Jia N."/>
            <person name="Wang J."/>
            <person name="Shi W."/>
            <person name="Du L."/>
            <person name="Sun Y."/>
            <person name="Zhan W."/>
            <person name="Jiang J.F."/>
            <person name="Wang Q."/>
            <person name="Zhang B."/>
            <person name="Ji P."/>
            <person name="Bell-Sakyi L."/>
            <person name="Cui X.M."/>
            <person name="Yuan T.T."/>
            <person name="Jiang B.G."/>
            <person name="Yang W.F."/>
            <person name="Lam T.T."/>
            <person name="Chang Q.C."/>
            <person name="Ding S.J."/>
            <person name="Wang X.J."/>
            <person name="Zhu J.G."/>
            <person name="Ruan X.D."/>
            <person name="Zhao L."/>
            <person name="Wei J.T."/>
            <person name="Ye R.Z."/>
            <person name="Que T.C."/>
            <person name="Du C.H."/>
            <person name="Zhou Y.H."/>
            <person name="Cheng J.X."/>
            <person name="Dai P.F."/>
            <person name="Guo W.B."/>
            <person name="Han X.H."/>
            <person name="Huang E.J."/>
            <person name="Li L.F."/>
            <person name="Wei W."/>
            <person name="Gao Y.C."/>
            <person name="Liu J.Z."/>
            <person name="Shao H.Z."/>
            <person name="Wang X."/>
            <person name="Wang C.C."/>
            <person name="Yang T.C."/>
            <person name="Huo Q.B."/>
            <person name="Li W."/>
            <person name="Chen H.Y."/>
            <person name="Chen S.E."/>
            <person name="Zhou L.G."/>
            <person name="Ni X.B."/>
            <person name="Tian J.H."/>
            <person name="Sheng Y."/>
            <person name="Liu T."/>
            <person name="Pan Y.S."/>
            <person name="Xia L.Y."/>
            <person name="Li J."/>
            <person name="Zhao F."/>
            <person name="Cao W.C."/>
        </authorList>
    </citation>
    <scope>NUCLEOTIDE SEQUENCE [LARGE SCALE GENOMIC DNA]</scope>
    <source>
        <strain evidence="1">Iper-2018</strain>
    </source>
</reference>